<gene>
    <name evidence="1" type="ORF">O6H91_11G051200</name>
</gene>
<sequence length="344" mass="36113">MGASALVRPSLLLVAVEVSAAACLATASSSSFSSQPLCLRDFGAAYKTFAGYQLSALTQPFAIPCSSSSLVSSRRQQAQSPIFTSAVTSELAAASMAIPTEEAVQQEQGVMNQKFQTEFMVDMKCEGCVQTVHSKLEGLEGVSSVEVDLPNQVVRIFGNSTIKALTEALEKTGRNARLIGQGMKEDYAVSAAVAEFKGPQVHGVVRFAQDSMENVRVEASISGLSPGLHGWSVNEYGDLTRGAASTGPIFHPKGVIAAEPLGDLGNLEVDGTGSVDSVGMKGLLKVGDLIGRALVIYETQNKEKHGIAAAVIARSAGVGENHKKLCTCDGTIIWEATNNDFAKL</sequence>
<organism evidence="1 2">
    <name type="scientific">Diphasiastrum complanatum</name>
    <name type="common">Issler's clubmoss</name>
    <name type="synonym">Lycopodium complanatum</name>
    <dbReference type="NCBI Taxonomy" id="34168"/>
    <lineage>
        <taxon>Eukaryota</taxon>
        <taxon>Viridiplantae</taxon>
        <taxon>Streptophyta</taxon>
        <taxon>Embryophyta</taxon>
        <taxon>Tracheophyta</taxon>
        <taxon>Lycopodiopsida</taxon>
        <taxon>Lycopodiales</taxon>
        <taxon>Lycopodiaceae</taxon>
        <taxon>Lycopodioideae</taxon>
        <taxon>Diphasiastrum</taxon>
    </lineage>
</organism>
<keyword evidence="2" id="KW-1185">Reference proteome</keyword>
<dbReference type="EMBL" id="CM055102">
    <property type="protein sequence ID" value="KAJ7538501.1"/>
    <property type="molecule type" value="Genomic_DNA"/>
</dbReference>
<protein>
    <submittedName>
        <fullName evidence="1">Uncharacterized protein</fullName>
    </submittedName>
</protein>
<reference evidence="2" key="1">
    <citation type="journal article" date="2024" name="Proc. Natl. Acad. Sci. U.S.A.">
        <title>Extraordinary preservation of gene collinearity over three hundred million years revealed in homosporous lycophytes.</title>
        <authorList>
            <person name="Li C."/>
            <person name="Wickell D."/>
            <person name="Kuo L.Y."/>
            <person name="Chen X."/>
            <person name="Nie B."/>
            <person name="Liao X."/>
            <person name="Peng D."/>
            <person name="Ji J."/>
            <person name="Jenkins J."/>
            <person name="Williams M."/>
            <person name="Shu S."/>
            <person name="Plott C."/>
            <person name="Barry K."/>
            <person name="Rajasekar S."/>
            <person name="Grimwood J."/>
            <person name="Han X."/>
            <person name="Sun S."/>
            <person name="Hou Z."/>
            <person name="He W."/>
            <person name="Dai G."/>
            <person name="Sun C."/>
            <person name="Schmutz J."/>
            <person name="Leebens-Mack J.H."/>
            <person name="Li F.W."/>
            <person name="Wang L."/>
        </authorList>
    </citation>
    <scope>NUCLEOTIDE SEQUENCE [LARGE SCALE GENOMIC DNA]</scope>
    <source>
        <strain evidence="2">cv. PW_Plant_1</strain>
    </source>
</reference>
<name>A0ACC2C925_DIPCM</name>
<evidence type="ECO:0000313" key="2">
    <source>
        <dbReference type="Proteomes" id="UP001162992"/>
    </source>
</evidence>
<dbReference type="Proteomes" id="UP001162992">
    <property type="component" value="Chromosome 11"/>
</dbReference>
<evidence type="ECO:0000313" key="1">
    <source>
        <dbReference type="EMBL" id="KAJ7538501.1"/>
    </source>
</evidence>
<proteinExistence type="predicted"/>
<accession>A0ACC2C925</accession>
<comment type="caution">
    <text evidence="1">The sequence shown here is derived from an EMBL/GenBank/DDBJ whole genome shotgun (WGS) entry which is preliminary data.</text>
</comment>